<dbReference type="PANTHER" id="PTHR39624:SF2">
    <property type="entry name" value="OSMC-LIKE PROTEIN"/>
    <property type="match status" value="1"/>
</dbReference>
<feature type="domain" description="Serine aminopeptidase S33" evidence="1">
    <location>
        <begin position="28"/>
        <end position="132"/>
    </location>
</feature>
<reference evidence="3" key="1">
    <citation type="journal article" date="2019" name="Int. J. Syst. Evol. Microbiol.">
        <title>The Global Catalogue of Microorganisms (GCM) 10K type strain sequencing project: providing services to taxonomists for standard genome sequencing and annotation.</title>
        <authorList>
            <consortium name="The Broad Institute Genomics Platform"/>
            <consortium name="The Broad Institute Genome Sequencing Center for Infectious Disease"/>
            <person name="Wu L."/>
            <person name="Ma J."/>
        </authorList>
    </citation>
    <scope>NUCLEOTIDE SEQUENCE [LARGE SCALE GENOMIC DNA]</scope>
    <source>
        <strain evidence="3">KCTC 52368</strain>
    </source>
</reference>
<dbReference type="InterPro" id="IPR029058">
    <property type="entry name" value="AB_hydrolase_fold"/>
</dbReference>
<dbReference type="Pfam" id="PF02566">
    <property type="entry name" value="OsmC"/>
    <property type="match status" value="1"/>
</dbReference>
<comment type="caution">
    <text evidence="2">The sequence shown here is derived from an EMBL/GenBank/DDBJ whole genome shotgun (WGS) entry which is preliminary data.</text>
</comment>
<evidence type="ECO:0000259" key="1">
    <source>
        <dbReference type="Pfam" id="PF12146"/>
    </source>
</evidence>
<dbReference type="SUPFAM" id="SSF82784">
    <property type="entry name" value="OsmC-like"/>
    <property type="match status" value="1"/>
</dbReference>
<sequence length="405" mass="44351">MNLQKVSFKNKAGQSLVGRLELPADRHPHNFVLFAHCFTCNKNLLAVKNISKSLTSNGFGVLRFDFTGLGESDGDFADTNFSGNVEDLIAAANFLKENYTAPTLLIGHSLGGAAVVFAAGEIPSVQAVTTVGAPSNPIHVKHLLKSGLEEIKKEGEAVINLGGRDFKIKKQFVDDLETKSLPETAKNLRKPLLVMHSPQDDTVGIKNAEEIYIAANHPKSFVSLDGADHLLTRKEDSAYVGDVIAAWAKRYLNCDIPDKSLKTKHQVAASLDAEDGFTTRLKVGNHYMTADEPTSFGGNDFGPSPYEYVSAGLSACTVMTIQMYAKRKGWQIDNVEVHTSYSKSHAQDCENCEDSTAKIDTFEREIKLTGNLDERQKARIMQIADKCPVHKTLHSETQVITKLIA</sequence>
<organism evidence="2 3">
    <name type="scientific">Croceitalea marina</name>
    <dbReference type="NCBI Taxonomy" id="1775166"/>
    <lineage>
        <taxon>Bacteria</taxon>
        <taxon>Pseudomonadati</taxon>
        <taxon>Bacteroidota</taxon>
        <taxon>Flavobacteriia</taxon>
        <taxon>Flavobacteriales</taxon>
        <taxon>Flavobacteriaceae</taxon>
        <taxon>Croceitalea</taxon>
    </lineage>
</organism>
<dbReference type="GO" id="GO:0016787">
    <property type="term" value="F:hydrolase activity"/>
    <property type="evidence" value="ECO:0007669"/>
    <property type="project" value="UniProtKB-KW"/>
</dbReference>
<protein>
    <submittedName>
        <fullName evidence="2">Alpha/beta fold hydrolase</fullName>
    </submittedName>
</protein>
<dbReference type="SUPFAM" id="SSF53474">
    <property type="entry name" value="alpha/beta-Hydrolases"/>
    <property type="match status" value="1"/>
</dbReference>
<dbReference type="InterPro" id="IPR036102">
    <property type="entry name" value="OsmC/Ohrsf"/>
</dbReference>
<proteinExistence type="predicted"/>
<dbReference type="PANTHER" id="PTHR39624">
    <property type="entry name" value="PROTEIN INVOLVED IN RIMO-MEDIATED BETA-METHYLTHIOLATION OF RIBOSOMAL PROTEIN S12 YCAO"/>
    <property type="match status" value="1"/>
</dbReference>
<dbReference type="InterPro" id="IPR003718">
    <property type="entry name" value="OsmC/Ohr_fam"/>
</dbReference>
<dbReference type="EMBL" id="JBHULB010000008">
    <property type="protein sequence ID" value="MFD2586981.1"/>
    <property type="molecule type" value="Genomic_DNA"/>
</dbReference>
<gene>
    <name evidence="2" type="ORF">ACFSQJ_08565</name>
</gene>
<keyword evidence="3" id="KW-1185">Reference proteome</keyword>
<dbReference type="InterPro" id="IPR015946">
    <property type="entry name" value="KH_dom-like_a/b"/>
</dbReference>
<evidence type="ECO:0000313" key="2">
    <source>
        <dbReference type="EMBL" id="MFD2586981.1"/>
    </source>
</evidence>
<dbReference type="Pfam" id="PF12146">
    <property type="entry name" value="Hydrolase_4"/>
    <property type="match status" value="1"/>
</dbReference>
<dbReference type="Gene3D" id="3.30.300.20">
    <property type="match status" value="1"/>
</dbReference>
<accession>A0ABW5MX59</accession>
<dbReference type="Proteomes" id="UP001597526">
    <property type="component" value="Unassembled WGS sequence"/>
</dbReference>
<name>A0ABW5MX59_9FLAO</name>
<dbReference type="Gene3D" id="3.40.50.1820">
    <property type="entry name" value="alpha/beta hydrolase"/>
    <property type="match status" value="1"/>
</dbReference>
<keyword evidence="2" id="KW-0378">Hydrolase</keyword>
<dbReference type="RefSeq" id="WP_377766534.1">
    <property type="nucleotide sequence ID" value="NZ_JBHULB010000008.1"/>
</dbReference>
<evidence type="ECO:0000313" key="3">
    <source>
        <dbReference type="Proteomes" id="UP001597526"/>
    </source>
</evidence>
<dbReference type="InterPro" id="IPR022742">
    <property type="entry name" value="Hydrolase_4"/>
</dbReference>